<proteinExistence type="predicted"/>
<dbReference type="PANTHER" id="PTHR13723">
    <property type="entry name" value="ADAMTS A DISINTEGRIN AND METALLOPROTEASE WITH THROMBOSPONDIN MOTIFS PROTEASE"/>
    <property type="match status" value="1"/>
</dbReference>
<feature type="domain" description="ADAMTS/ADAMTS-like Spacer 1" evidence="3">
    <location>
        <begin position="143"/>
        <end position="250"/>
    </location>
</feature>
<reference evidence="5 6" key="1">
    <citation type="submission" date="2022-01" db="EMBL/GenBank/DDBJ databases">
        <title>A chromosomal length assembly of Cordylochernes scorpioides.</title>
        <authorList>
            <person name="Zeh D."/>
            <person name="Zeh J."/>
        </authorList>
    </citation>
    <scope>NUCLEOTIDE SEQUENCE [LARGE SCALE GENOMIC DNA]</scope>
    <source>
        <strain evidence="5">IN4F17</strain>
        <tissue evidence="5">Whole Body</tissue>
    </source>
</reference>
<accession>A0ABY6JVZ1</accession>
<dbReference type="InterPro" id="IPR045371">
    <property type="entry name" value="ADAMTS_CR_3"/>
</dbReference>
<dbReference type="EMBL" id="CP092863">
    <property type="protein sequence ID" value="UYV60151.1"/>
    <property type="molecule type" value="Genomic_DNA"/>
</dbReference>
<dbReference type="SUPFAM" id="SSF82895">
    <property type="entry name" value="TSP-1 type 1 repeat"/>
    <property type="match status" value="3"/>
</dbReference>
<keyword evidence="2" id="KW-0964">Secreted</keyword>
<dbReference type="PANTHER" id="PTHR13723:SF316">
    <property type="entry name" value="LONELY HEART, ISOFORM A"/>
    <property type="match status" value="1"/>
</dbReference>
<evidence type="ECO:0000313" key="5">
    <source>
        <dbReference type="EMBL" id="UYV60151.1"/>
    </source>
</evidence>
<gene>
    <name evidence="5" type="ORF">LAZ67_1000139</name>
</gene>
<comment type="subcellular location">
    <subcellularLocation>
        <location evidence="1">Secreted</location>
    </subcellularLocation>
</comment>
<dbReference type="Proteomes" id="UP001235939">
    <property type="component" value="Chromosome 01"/>
</dbReference>
<dbReference type="InterPro" id="IPR050439">
    <property type="entry name" value="ADAMTS_ADAMTS-like"/>
</dbReference>
<dbReference type="PROSITE" id="PS50092">
    <property type="entry name" value="TSP1"/>
    <property type="match status" value="4"/>
</dbReference>
<evidence type="ECO:0000256" key="2">
    <source>
        <dbReference type="ARBA" id="ARBA00022525"/>
    </source>
</evidence>
<feature type="domain" description="ADAMTS/ADAMTS-like cysteine-rich" evidence="4">
    <location>
        <begin position="110"/>
        <end position="136"/>
    </location>
</feature>
<dbReference type="Gene3D" id="2.60.120.830">
    <property type="match status" value="1"/>
</dbReference>
<dbReference type="Pfam" id="PF19236">
    <property type="entry name" value="ADAMTS_CR_3"/>
    <property type="match status" value="1"/>
</dbReference>
<dbReference type="SMART" id="SM00209">
    <property type="entry name" value="TSP1"/>
    <property type="match status" value="5"/>
</dbReference>
<organism evidence="5 6">
    <name type="scientific">Cordylochernes scorpioides</name>
    <dbReference type="NCBI Taxonomy" id="51811"/>
    <lineage>
        <taxon>Eukaryota</taxon>
        <taxon>Metazoa</taxon>
        <taxon>Ecdysozoa</taxon>
        <taxon>Arthropoda</taxon>
        <taxon>Chelicerata</taxon>
        <taxon>Arachnida</taxon>
        <taxon>Pseudoscorpiones</taxon>
        <taxon>Cheliferoidea</taxon>
        <taxon>Chernetidae</taxon>
        <taxon>Cordylochernes</taxon>
    </lineage>
</organism>
<dbReference type="InterPro" id="IPR000884">
    <property type="entry name" value="TSP1_rpt"/>
</dbReference>
<name>A0ABY6JVZ1_9ARAC</name>
<protein>
    <submittedName>
        <fullName evidence="5">THSD4</fullName>
    </submittedName>
</protein>
<dbReference type="InterPro" id="IPR010294">
    <property type="entry name" value="ADAMTS_spacer1"/>
</dbReference>
<sequence>MSQQPCPGDDSQPLTRRALCASYNNRSYQGHFHRWVPYFRDAEECELNCRPLGYQFYTTLAQSVADGTPCSAEPGVDKVCVNGICTVREVYSRFVLHAGWIDGYQESQPVVGCDGVVGSGKVFDRCGVCGGDNSTCSVVKFEFTRPELPVGYNLITRLPQGACDINVTEMGHSRNYLALRSENGFFILNGNWIINWSGQYDGAGTTFHYRRHDGRRGEAVQARGPLTERVDLMLIYQQPKAKVVYQYVLPLSAPAAPLRRAKEAAAREPVSFRWKLLGQGACSQSCGGGVREPRVVCFKFPSLKPAPPEMCDPKKRPQPVACNPQPCPPTRWSTGPWSNCSSSGCGGFRSRTVSCKKGPCPSSSRPADTEACSPPCPAHWAPGPWQKRHQPEVTAHRVPAYIQLSGQEDFCSDSEVGAQCSAQCGRGLRKRELRCLRGNTTVFPGECGGTPPPTEEPCDTKPCQDGWFFSPWPRALTGPEHSWPPQSDHKPAGFQCPCGGVQRRTVACVVAQGTCDPLKRPSDTRHCKPCDPRAEGRWFASPWSQCSVTCGNGTKVRELVCLKQEKDGFWRSAPGSCSSALRPTDRRRCQAVGPCGDVPQWLVTEWLQCSNTCQTSRKVACTSPDGRSSTTCPAVSRPEDRRACGSKECVSQEQRGTRNKLEYSLAAQAVRRSRRLQGLEPQENIAMIKQETQTKMGEYHFQPFRNPSIFTGERNQNPEKWLKEFHRVARYNCWDDSMCLANVYFSSKEQRTDGTKMLKRKLIHGIFL</sequence>
<dbReference type="Pfam" id="PF19030">
    <property type="entry name" value="TSP1_ADAMTS"/>
    <property type="match status" value="2"/>
</dbReference>
<evidence type="ECO:0000259" key="3">
    <source>
        <dbReference type="Pfam" id="PF05986"/>
    </source>
</evidence>
<evidence type="ECO:0000313" key="6">
    <source>
        <dbReference type="Proteomes" id="UP001235939"/>
    </source>
</evidence>
<dbReference type="InterPro" id="IPR036383">
    <property type="entry name" value="TSP1_rpt_sf"/>
</dbReference>
<dbReference type="Pfam" id="PF05986">
    <property type="entry name" value="ADAMTS_spacer1"/>
    <property type="match status" value="1"/>
</dbReference>
<keyword evidence="6" id="KW-1185">Reference proteome</keyword>
<dbReference type="Gene3D" id="2.20.100.10">
    <property type="entry name" value="Thrombospondin type-1 (TSP1) repeat"/>
    <property type="match status" value="1"/>
</dbReference>
<evidence type="ECO:0000256" key="1">
    <source>
        <dbReference type="ARBA" id="ARBA00004613"/>
    </source>
</evidence>
<evidence type="ECO:0000259" key="4">
    <source>
        <dbReference type="Pfam" id="PF19236"/>
    </source>
</evidence>